<comment type="caution">
    <text evidence="2">The sequence shown here is derived from an EMBL/GenBank/DDBJ whole genome shotgun (WGS) entry which is preliminary data.</text>
</comment>
<organism evidence="2 3">
    <name type="scientific">Pseudomonas fragi</name>
    <dbReference type="NCBI Taxonomy" id="296"/>
    <lineage>
        <taxon>Bacteria</taxon>
        <taxon>Pseudomonadati</taxon>
        <taxon>Pseudomonadota</taxon>
        <taxon>Gammaproteobacteria</taxon>
        <taxon>Pseudomonadales</taxon>
        <taxon>Pseudomonadaceae</taxon>
        <taxon>Pseudomonas</taxon>
    </lineage>
</organism>
<dbReference type="EMBL" id="NQKL01000035">
    <property type="protein sequence ID" value="OZY39223.1"/>
    <property type="molecule type" value="Genomic_DNA"/>
</dbReference>
<dbReference type="SUPFAM" id="SSF88723">
    <property type="entry name" value="PIN domain-like"/>
    <property type="match status" value="1"/>
</dbReference>
<dbReference type="InterPro" id="IPR002716">
    <property type="entry name" value="PIN_dom"/>
</dbReference>
<feature type="domain" description="PIN" evidence="1">
    <location>
        <begin position="18"/>
        <end position="177"/>
    </location>
</feature>
<dbReference type="Proteomes" id="UP000216113">
    <property type="component" value="Unassembled WGS sequence"/>
</dbReference>
<dbReference type="Pfam" id="PF01850">
    <property type="entry name" value="PIN"/>
    <property type="match status" value="1"/>
</dbReference>
<dbReference type="Gene3D" id="3.40.50.1010">
    <property type="entry name" value="5'-nuclease"/>
    <property type="match status" value="1"/>
</dbReference>
<dbReference type="RefSeq" id="WP_095031284.1">
    <property type="nucleotide sequence ID" value="NZ_NQKL01000035.1"/>
</dbReference>
<name>A0A266LMG4_PSEFR</name>
<evidence type="ECO:0000259" key="1">
    <source>
        <dbReference type="Pfam" id="PF01850"/>
    </source>
</evidence>
<proteinExistence type="predicted"/>
<reference evidence="2 3" key="1">
    <citation type="submission" date="2017-08" db="EMBL/GenBank/DDBJ databases">
        <title>Genomic and metabolic characterisation of spoilage-associated Pseudomonas species.</title>
        <authorList>
            <person name="Stanborough T."/>
            <person name="Fegan N."/>
            <person name="Powell S.M."/>
            <person name="Singh T."/>
            <person name="Tamplin M.L."/>
            <person name="Chandry P.S."/>
        </authorList>
    </citation>
    <scope>NUCLEOTIDE SEQUENCE [LARGE SCALE GENOMIC DNA]</scope>
    <source>
        <strain evidence="2 3">F1820</strain>
    </source>
</reference>
<dbReference type="InterPro" id="IPR029060">
    <property type="entry name" value="PIN-like_dom_sf"/>
</dbReference>
<protein>
    <recommendedName>
        <fullName evidence="1">PIN domain-containing protein</fullName>
    </recommendedName>
</protein>
<evidence type="ECO:0000313" key="2">
    <source>
        <dbReference type="EMBL" id="OZY39223.1"/>
    </source>
</evidence>
<gene>
    <name evidence="2" type="ORF">CJF43_24095</name>
</gene>
<accession>A0A266LMG4</accession>
<sequence length="188" mass="21445">MSNIFNIQGSRPLHTDKYFVDTNVWFWFTYCASKEINTPSRPRRYQVEKYPEFIEKALDAGAKLFHCPLVFSELANVIERTEYDIYASGGNNQNVSRKGFRKLEAERSKVIQEIKIAWSTVNSVSTCLNINLSQKIIPPALAYLESAPLDSYDAFYLQVMSSEGITKLITDDRDFTVAGVESLYTASR</sequence>
<dbReference type="AlphaFoldDB" id="A0A266LMG4"/>
<evidence type="ECO:0000313" key="3">
    <source>
        <dbReference type="Proteomes" id="UP000216113"/>
    </source>
</evidence>